<dbReference type="CDD" id="cd06133">
    <property type="entry name" value="ERI-1_3'hExo_like"/>
    <property type="match status" value="1"/>
</dbReference>
<keyword evidence="1" id="KW-0540">Nuclease</keyword>
<accession>A0A2R5F0Q4</accession>
<dbReference type="SUPFAM" id="SSF53098">
    <property type="entry name" value="Ribonuclease H-like"/>
    <property type="match status" value="1"/>
</dbReference>
<dbReference type="SMART" id="SM00479">
    <property type="entry name" value="EXOIII"/>
    <property type="match status" value="1"/>
</dbReference>
<gene>
    <name evidence="6" type="ORF">PAT3040_06352</name>
</gene>
<dbReference type="InterPro" id="IPR047201">
    <property type="entry name" value="ERI-1_3'hExo-like"/>
</dbReference>
<dbReference type="AlphaFoldDB" id="A0A2R5F0Q4"/>
<evidence type="ECO:0000256" key="3">
    <source>
        <dbReference type="ARBA" id="ARBA00022839"/>
    </source>
</evidence>
<dbReference type="Proteomes" id="UP000245202">
    <property type="component" value="Unassembled WGS sequence"/>
</dbReference>
<evidence type="ECO:0000256" key="1">
    <source>
        <dbReference type="ARBA" id="ARBA00022722"/>
    </source>
</evidence>
<evidence type="ECO:0000313" key="7">
    <source>
        <dbReference type="Proteomes" id="UP000245202"/>
    </source>
</evidence>
<dbReference type="Gene3D" id="3.30.420.10">
    <property type="entry name" value="Ribonuclease H-like superfamily/Ribonuclease H"/>
    <property type="match status" value="1"/>
</dbReference>
<keyword evidence="2" id="KW-0378">Hydrolase</keyword>
<dbReference type="Pfam" id="PF00929">
    <property type="entry name" value="RNase_T"/>
    <property type="match status" value="1"/>
</dbReference>
<keyword evidence="7" id="KW-1185">Reference proteome</keyword>
<dbReference type="InterPro" id="IPR012337">
    <property type="entry name" value="RNaseH-like_sf"/>
</dbReference>
<name>A0A2R5F0Q4_9BACL</name>
<evidence type="ECO:0000313" key="6">
    <source>
        <dbReference type="EMBL" id="GBG11529.1"/>
    </source>
</evidence>
<feature type="compositionally biased region" description="Polar residues" evidence="4">
    <location>
        <begin position="264"/>
        <end position="275"/>
    </location>
</feature>
<reference evidence="6 7" key="1">
    <citation type="submission" date="2017-08" db="EMBL/GenBank/DDBJ databases">
        <title>Substantial Increase in Enzyme Production by Combined Drug-Resistance Mutations in Paenibacillus agaridevorans.</title>
        <authorList>
            <person name="Tanaka Y."/>
            <person name="Funane K."/>
            <person name="Hosaka T."/>
            <person name="Shiwa Y."/>
            <person name="Fujita N."/>
            <person name="Miyazaki T."/>
            <person name="Yoshikawa H."/>
            <person name="Murakami K."/>
            <person name="Kasahara K."/>
            <person name="Inaoka T."/>
            <person name="Hiraga Y."/>
            <person name="Ochi K."/>
        </authorList>
    </citation>
    <scope>NUCLEOTIDE SEQUENCE [LARGE SCALE GENOMIC DNA]</scope>
    <source>
        <strain evidence="6 7">T-3040</strain>
    </source>
</reference>
<dbReference type="PANTHER" id="PTHR23044">
    <property type="entry name" value="3'-5' EXONUCLEASE ERI1-RELATED"/>
    <property type="match status" value="1"/>
</dbReference>
<feature type="compositionally biased region" description="Polar residues" evidence="4">
    <location>
        <begin position="282"/>
        <end position="305"/>
    </location>
</feature>
<dbReference type="GO" id="GO:0003676">
    <property type="term" value="F:nucleic acid binding"/>
    <property type="evidence" value="ECO:0007669"/>
    <property type="project" value="InterPro"/>
</dbReference>
<dbReference type="InterPro" id="IPR051274">
    <property type="entry name" value="3-5_Exoribonuclease"/>
</dbReference>
<feature type="compositionally biased region" description="Polar residues" evidence="4">
    <location>
        <begin position="330"/>
        <end position="344"/>
    </location>
</feature>
<sequence length="344" mass="37860">MDYIVLDIEFNGRKFASDLPMEVIEIGAVRLNERLELVDEFTAFIKPVYFAKLNSFIQKKTGIPQQSIDTAERFPRVIGAFLQWLSRSESPLLVTWGGEDLKRIVLDTRMHKLDDAYWLSVNYFDLLKGFLRYRGLTNDVSVEAALQELGLSSEGSAHRALDDARMTADIFRAAFPHLDFSFTQKYKDMHSNAKERRLVKNAIRLLRSQKKEPTWEALVEHVFKDKVKLDNPKKVAELQAYFEVEAAKKPKPSAPKPRKEAASGSETAPAQNVSSEAAPAQNAGSVTVPAQNAGSVTTPAQNAGSVTAPAQYAGSESPADTGGPDAISGETASNAIANNTDEQV</sequence>
<dbReference type="EMBL" id="BDQX01000403">
    <property type="protein sequence ID" value="GBG11529.1"/>
    <property type="molecule type" value="Genomic_DNA"/>
</dbReference>
<organism evidence="6 7">
    <name type="scientific">Paenibacillus agaridevorans</name>
    <dbReference type="NCBI Taxonomy" id="171404"/>
    <lineage>
        <taxon>Bacteria</taxon>
        <taxon>Bacillati</taxon>
        <taxon>Bacillota</taxon>
        <taxon>Bacilli</taxon>
        <taxon>Bacillales</taxon>
        <taxon>Paenibacillaceae</taxon>
        <taxon>Paenibacillus</taxon>
    </lineage>
</organism>
<keyword evidence="3" id="KW-0269">Exonuclease</keyword>
<dbReference type="InterPro" id="IPR036397">
    <property type="entry name" value="RNaseH_sf"/>
</dbReference>
<dbReference type="PANTHER" id="PTHR23044:SF61">
    <property type="entry name" value="3'-5' EXORIBONUCLEASE 1-RELATED"/>
    <property type="match status" value="1"/>
</dbReference>
<dbReference type="GO" id="GO:0000175">
    <property type="term" value="F:3'-5'-RNA exonuclease activity"/>
    <property type="evidence" value="ECO:0007669"/>
    <property type="project" value="InterPro"/>
</dbReference>
<evidence type="ECO:0000256" key="4">
    <source>
        <dbReference type="SAM" id="MobiDB-lite"/>
    </source>
</evidence>
<evidence type="ECO:0000259" key="5">
    <source>
        <dbReference type="SMART" id="SM00479"/>
    </source>
</evidence>
<evidence type="ECO:0000256" key="2">
    <source>
        <dbReference type="ARBA" id="ARBA00022801"/>
    </source>
</evidence>
<dbReference type="InterPro" id="IPR013520">
    <property type="entry name" value="Ribonucl_H"/>
</dbReference>
<feature type="region of interest" description="Disordered" evidence="4">
    <location>
        <begin position="248"/>
        <end position="344"/>
    </location>
</feature>
<comment type="caution">
    <text evidence="6">The sequence shown here is derived from an EMBL/GenBank/DDBJ whole genome shotgun (WGS) entry which is preliminary data.</text>
</comment>
<protein>
    <recommendedName>
        <fullName evidence="5">Exonuclease domain-containing protein</fullName>
    </recommendedName>
</protein>
<feature type="domain" description="Exonuclease" evidence="5">
    <location>
        <begin position="2"/>
        <end position="180"/>
    </location>
</feature>
<proteinExistence type="predicted"/>